<keyword evidence="1" id="KW-0732">Signal</keyword>
<protein>
    <submittedName>
        <fullName evidence="2">ABC transporter substrate-binding protein</fullName>
    </submittedName>
</protein>
<accession>A0A2W5DRQ0</accession>
<evidence type="ECO:0000256" key="1">
    <source>
        <dbReference type="SAM" id="SignalP"/>
    </source>
</evidence>
<feature type="chain" id="PRO_5016045227" evidence="1">
    <location>
        <begin position="26"/>
        <end position="283"/>
    </location>
</feature>
<evidence type="ECO:0000313" key="2">
    <source>
        <dbReference type="EMBL" id="PZP33358.1"/>
    </source>
</evidence>
<sequence>MKLLPLTLSALSALAALVVPLPAAAQAHEYRFSPVNQANIVTAASYWNPIVAYVSEKSGVKLSLKLGRTSADTTAYVLAQEVDFAFTNHLFSPEREQLGWKVFGRRNTPAPHGVIVVPADSAVTSLSQLEGKEVGFPGPEAFIAYKTTYAQLLQRQINVRTVFGGNMDGAFAQLFSGKVAAVGANSQLAEGYTKREGKQFRVLWTSEAYHDLALMVSPKVPEHDAQAVARAFIGMAGDPRGREILGSVNKLLGLPPDAVFIASDGKEYAAYRRFYQSAPASLR</sequence>
<name>A0A2W5DRQ0_9BURK</name>
<dbReference type="PANTHER" id="PTHR35841:SF1">
    <property type="entry name" value="PHOSPHONATES-BINDING PERIPLASMIC PROTEIN"/>
    <property type="match status" value="1"/>
</dbReference>
<dbReference type="PANTHER" id="PTHR35841">
    <property type="entry name" value="PHOSPHONATES-BINDING PERIPLASMIC PROTEIN"/>
    <property type="match status" value="1"/>
</dbReference>
<dbReference type="Gene3D" id="3.40.190.10">
    <property type="entry name" value="Periplasmic binding protein-like II"/>
    <property type="match status" value="2"/>
</dbReference>
<gene>
    <name evidence="2" type="ORF">DI603_08280</name>
</gene>
<feature type="signal peptide" evidence="1">
    <location>
        <begin position="1"/>
        <end position="25"/>
    </location>
</feature>
<organism evidence="2 3">
    <name type="scientific">Roseateles depolymerans</name>
    <dbReference type="NCBI Taxonomy" id="76731"/>
    <lineage>
        <taxon>Bacteria</taxon>
        <taxon>Pseudomonadati</taxon>
        <taxon>Pseudomonadota</taxon>
        <taxon>Betaproteobacteria</taxon>
        <taxon>Burkholderiales</taxon>
        <taxon>Sphaerotilaceae</taxon>
        <taxon>Roseateles</taxon>
    </lineage>
</organism>
<dbReference type="EMBL" id="QFOD01000006">
    <property type="protein sequence ID" value="PZP33358.1"/>
    <property type="molecule type" value="Genomic_DNA"/>
</dbReference>
<reference evidence="2 3" key="1">
    <citation type="submission" date="2017-08" db="EMBL/GenBank/DDBJ databases">
        <title>Infants hospitalized years apart are colonized by the same room-sourced microbial strains.</title>
        <authorList>
            <person name="Brooks B."/>
            <person name="Olm M.R."/>
            <person name="Firek B.A."/>
            <person name="Baker R."/>
            <person name="Thomas B.C."/>
            <person name="Morowitz M.J."/>
            <person name="Banfield J.F."/>
        </authorList>
    </citation>
    <scope>NUCLEOTIDE SEQUENCE [LARGE SCALE GENOMIC DNA]</scope>
    <source>
        <strain evidence="2">S2_012_000_R2_81</strain>
    </source>
</reference>
<evidence type="ECO:0000313" key="3">
    <source>
        <dbReference type="Proteomes" id="UP000249633"/>
    </source>
</evidence>
<dbReference type="AlphaFoldDB" id="A0A2W5DRQ0"/>
<dbReference type="Proteomes" id="UP000249633">
    <property type="component" value="Unassembled WGS sequence"/>
</dbReference>
<proteinExistence type="predicted"/>
<dbReference type="SUPFAM" id="SSF53850">
    <property type="entry name" value="Periplasmic binding protein-like II"/>
    <property type="match status" value="1"/>
</dbReference>
<dbReference type="Pfam" id="PF12974">
    <property type="entry name" value="Phosphonate-bd"/>
    <property type="match status" value="1"/>
</dbReference>
<comment type="caution">
    <text evidence="2">The sequence shown here is derived from an EMBL/GenBank/DDBJ whole genome shotgun (WGS) entry which is preliminary data.</text>
</comment>